<feature type="compositionally biased region" description="Low complexity" evidence="1">
    <location>
        <begin position="378"/>
        <end position="400"/>
    </location>
</feature>
<sequence>MGVQKTFTIIPPAGPAERTPIDVRPMTSKQVRKAYQAANRVPRVSRAERIRQERAEQERIRKEFEKEKAAAKAKLLRDKKKAKEQAEREEKKKKGLPLVTVRPSQDTIAKFFRGNGLGHKRGCESEDVGETTDTAKASALPVVDELAEDDDDDDDDFPSPKRLCNERETNGEDEEEVEKRREETSTAPEETCAEIDVAEERQNEPIIEDDFFDGFEILSDEEISKLSFNETVTNIVVDKAKEVAAPQPRVELNTTPVEERTSHLHDKTTPQQSNPAMPIKNPEPIALQEFDLIFDDEEDLELEMLALDAVVTSQQRPTKKPTEKALPQTSQKPTRKTTGYEIDLGIAACSSPVKETHQPKSQKERDQTSLMPPPPIPSASRPSISPLSPIAAIPQAPPLSTQQILFNMDDFFPTSSQQAAELEEEETTFISSPLKSCLASEARAPNPPRVSQKNSLPSGTLSSSPEPPKPFFTASGSNERMAVALLRSRRTAEQEEERRRQTMQLELAEIQKARKKEAERRAREEKLADGKLKPKYANHAALRTVRDESRISNPASPASPAIIRMPQFSARKRLIMNDNRTPVKPTPQRTPLVQTNPKTIVPDTQQPIVANMSRKVTSLGANIRPCPSSLTSHSASRTLAQEARHQYSSPKHANTPTKSANKPEGINTSPEASESKRPPASQESEFGGGWMDELATELCL</sequence>
<feature type="region of interest" description="Disordered" evidence="1">
    <location>
        <begin position="71"/>
        <end position="100"/>
    </location>
</feature>
<evidence type="ECO:0000313" key="2">
    <source>
        <dbReference type="EMBL" id="PTB38089.1"/>
    </source>
</evidence>
<feature type="compositionally biased region" description="Polar residues" evidence="1">
    <location>
        <begin position="587"/>
        <end position="608"/>
    </location>
</feature>
<dbReference type="AlphaFoldDB" id="A0A2T3YZU0"/>
<feature type="region of interest" description="Disordered" evidence="1">
    <location>
        <begin position="310"/>
        <end position="563"/>
    </location>
</feature>
<feature type="compositionally biased region" description="Polar residues" evidence="1">
    <location>
        <begin position="449"/>
        <end position="464"/>
    </location>
</feature>
<reference evidence="2 3" key="1">
    <citation type="submission" date="2016-07" db="EMBL/GenBank/DDBJ databases">
        <title>Multiple horizontal gene transfer events from other fungi enriched the ability of initially mycotrophic Trichoderma (Ascomycota) to feed on dead plant biomass.</title>
        <authorList>
            <consortium name="DOE Joint Genome Institute"/>
            <person name="Aerts A."/>
            <person name="Atanasova L."/>
            <person name="Chenthamara K."/>
            <person name="Zhang J."/>
            <person name="Grujic M."/>
            <person name="Henrissat B."/>
            <person name="Kuo A."/>
            <person name="Salamov A."/>
            <person name="Lipzen A."/>
            <person name="Labutti K."/>
            <person name="Barry K."/>
            <person name="Miao Y."/>
            <person name="Rahimi M.J."/>
            <person name="Shen Q."/>
            <person name="Grigoriev I.V."/>
            <person name="Kubicek C.P."/>
            <person name="Druzhinina I.S."/>
        </authorList>
    </citation>
    <scope>NUCLEOTIDE SEQUENCE [LARGE SCALE GENOMIC DNA]</scope>
    <source>
        <strain evidence="2 3">CBS 433.97</strain>
    </source>
</reference>
<proteinExistence type="predicted"/>
<feature type="compositionally biased region" description="Polar residues" evidence="1">
    <location>
        <begin position="646"/>
        <end position="672"/>
    </location>
</feature>
<name>A0A2T3YZU0_TRIA4</name>
<feature type="region of interest" description="Disordered" evidence="1">
    <location>
        <begin position="247"/>
        <end position="281"/>
    </location>
</feature>
<feature type="compositionally biased region" description="Basic and acidic residues" evidence="1">
    <location>
        <begin position="490"/>
        <end position="500"/>
    </location>
</feature>
<accession>A0A2T3YZU0</accession>
<feature type="compositionally biased region" description="Basic and acidic residues" evidence="1">
    <location>
        <begin position="81"/>
        <end position="92"/>
    </location>
</feature>
<feature type="compositionally biased region" description="Acidic residues" evidence="1">
    <location>
        <begin position="145"/>
        <end position="157"/>
    </location>
</feature>
<feature type="compositionally biased region" description="Basic and acidic residues" evidence="1">
    <location>
        <begin position="509"/>
        <end position="532"/>
    </location>
</feature>
<feature type="compositionally biased region" description="Basic and acidic residues" evidence="1">
    <location>
        <begin position="354"/>
        <end position="367"/>
    </location>
</feature>
<feature type="region of interest" description="Disordered" evidence="1">
    <location>
        <begin position="1"/>
        <end position="58"/>
    </location>
</feature>
<feature type="compositionally biased region" description="Basic and acidic residues" evidence="1">
    <location>
        <begin position="257"/>
        <end position="268"/>
    </location>
</feature>
<dbReference type="Proteomes" id="UP000240493">
    <property type="component" value="Unassembled WGS sequence"/>
</dbReference>
<dbReference type="STRING" id="1042311.A0A2T3YZU0"/>
<feature type="compositionally biased region" description="Basic and acidic residues" evidence="1">
    <location>
        <begin position="45"/>
        <end position="58"/>
    </location>
</feature>
<dbReference type="EMBL" id="KZ679266">
    <property type="protein sequence ID" value="PTB38089.1"/>
    <property type="molecule type" value="Genomic_DNA"/>
</dbReference>
<feature type="region of interest" description="Disordered" evidence="1">
    <location>
        <begin position="577"/>
        <end position="608"/>
    </location>
</feature>
<organism evidence="2 3">
    <name type="scientific">Trichoderma asperellum (strain ATCC 204424 / CBS 433.97 / NBRC 101777)</name>
    <dbReference type="NCBI Taxonomy" id="1042311"/>
    <lineage>
        <taxon>Eukaryota</taxon>
        <taxon>Fungi</taxon>
        <taxon>Dikarya</taxon>
        <taxon>Ascomycota</taxon>
        <taxon>Pezizomycotina</taxon>
        <taxon>Sordariomycetes</taxon>
        <taxon>Hypocreomycetidae</taxon>
        <taxon>Hypocreales</taxon>
        <taxon>Hypocreaceae</taxon>
        <taxon>Trichoderma</taxon>
    </lineage>
</organism>
<dbReference type="OrthoDB" id="4590776at2759"/>
<protein>
    <submittedName>
        <fullName evidence="2">Uncharacterized protein</fullName>
    </submittedName>
</protein>
<evidence type="ECO:0000256" key="1">
    <source>
        <dbReference type="SAM" id="MobiDB-lite"/>
    </source>
</evidence>
<feature type="compositionally biased region" description="Polar residues" evidence="1">
    <location>
        <begin position="628"/>
        <end position="639"/>
    </location>
</feature>
<keyword evidence="3" id="KW-1185">Reference proteome</keyword>
<gene>
    <name evidence="2" type="ORF">M441DRAFT_60380</name>
</gene>
<feature type="region of interest" description="Disordered" evidence="1">
    <location>
        <begin position="620"/>
        <end position="691"/>
    </location>
</feature>
<feature type="region of interest" description="Disordered" evidence="1">
    <location>
        <begin position="112"/>
        <end position="206"/>
    </location>
</feature>
<evidence type="ECO:0000313" key="3">
    <source>
        <dbReference type="Proteomes" id="UP000240493"/>
    </source>
</evidence>